<protein>
    <submittedName>
        <fullName evidence="1">Uncharacterized protein</fullName>
    </submittedName>
</protein>
<dbReference type="AlphaFoldDB" id="A0A3M9M7V8"/>
<comment type="caution">
    <text evidence="1">The sequence shown here is derived from an EMBL/GenBank/DDBJ whole genome shotgun (WGS) entry which is preliminary data.</text>
</comment>
<evidence type="ECO:0000313" key="2">
    <source>
        <dbReference type="Proteomes" id="UP000271678"/>
    </source>
</evidence>
<keyword evidence="2" id="KW-1185">Reference proteome</keyword>
<proteinExistence type="predicted"/>
<dbReference type="Proteomes" id="UP000271678">
    <property type="component" value="Unassembled WGS sequence"/>
</dbReference>
<name>A0A3M9M7V8_9MICO</name>
<accession>A0A3M9M7V8</accession>
<organism evidence="1 2">
    <name type="scientific">Flexivirga caeni</name>
    <dbReference type="NCBI Taxonomy" id="2294115"/>
    <lineage>
        <taxon>Bacteria</taxon>
        <taxon>Bacillati</taxon>
        <taxon>Actinomycetota</taxon>
        <taxon>Actinomycetes</taxon>
        <taxon>Micrococcales</taxon>
        <taxon>Dermacoccaceae</taxon>
        <taxon>Flexivirga</taxon>
    </lineage>
</organism>
<dbReference type="RefSeq" id="WP_123271405.1">
    <property type="nucleotide sequence ID" value="NZ_RJJQ01000010.1"/>
</dbReference>
<reference evidence="1 2" key="1">
    <citation type="submission" date="2018-11" db="EMBL/GenBank/DDBJ databases">
        <title>Draft genome of Simplicispira Flexivirga sp. BO-16.</title>
        <authorList>
            <person name="Im W.T."/>
        </authorList>
    </citation>
    <scope>NUCLEOTIDE SEQUENCE [LARGE SCALE GENOMIC DNA]</scope>
    <source>
        <strain evidence="1 2">BO-16</strain>
    </source>
</reference>
<sequence>MLDSKYVGVADLQQQATPFTALDIWQQFQGYRQQFAADSGKFRVLRSTDYGNQSRLDHTYWVAMLMFNFDTQGEALSWCQKQFHQTGMALQEYCIEAQYSAPTS</sequence>
<evidence type="ECO:0000313" key="1">
    <source>
        <dbReference type="EMBL" id="RNI21556.1"/>
    </source>
</evidence>
<dbReference type="EMBL" id="RJJQ01000010">
    <property type="protein sequence ID" value="RNI21556.1"/>
    <property type="molecule type" value="Genomic_DNA"/>
</dbReference>
<gene>
    <name evidence="1" type="ORF">EFY87_10320</name>
</gene>
<dbReference type="OrthoDB" id="3727872at2"/>